<dbReference type="PANTHER" id="PTHR30432">
    <property type="entry name" value="TRANSCRIPTIONAL REGULATOR MODE"/>
    <property type="match status" value="1"/>
</dbReference>
<dbReference type="Proteomes" id="UP000186308">
    <property type="component" value="Unassembled WGS sequence"/>
</dbReference>
<organism evidence="1 2">
    <name type="scientific">Acidiphilium rubrum</name>
    <dbReference type="NCBI Taxonomy" id="526"/>
    <lineage>
        <taxon>Bacteria</taxon>
        <taxon>Pseudomonadati</taxon>
        <taxon>Pseudomonadota</taxon>
        <taxon>Alphaproteobacteria</taxon>
        <taxon>Acetobacterales</taxon>
        <taxon>Acidocellaceae</taxon>
        <taxon>Acidiphilium</taxon>
    </lineage>
</organism>
<dbReference type="AlphaFoldDB" id="A0A8G2FI72"/>
<dbReference type="InterPro" id="IPR036390">
    <property type="entry name" value="WH_DNA-bd_sf"/>
</dbReference>
<gene>
    <name evidence="1" type="ORF">SAMN05421828_1446</name>
</gene>
<dbReference type="RefSeq" id="WP_051657633.1">
    <property type="nucleotide sequence ID" value="NZ_FTNE01000044.1"/>
</dbReference>
<keyword evidence="2" id="KW-1185">Reference proteome</keyword>
<evidence type="ECO:0000313" key="2">
    <source>
        <dbReference type="Proteomes" id="UP000186308"/>
    </source>
</evidence>
<sequence>MVKLRHPETVGLRIRVVLGDGLIIGPGRADLLDGIRETGSIAAAGRRMGMSYKRAWQLAETLNASFHAPVIVAAKGGVAGGGAHLTPLGEEVLDAYRTLVRTAHATGETAIAALAAAVAGPDPNATDFCP</sequence>
<dbReference type="OrthoDB" id="9800709at2"/>
<reference evidence="1 2" key="1">
    <citation type="submission" date="2017-01" db="EMBL/GenBank/DDBJ databases">
        <authorList>
            <person name="Varghese N."/>
            <person name="Submissions S."/>
        </authorList>
    </citation>
    <scope>NUCLEOTIDE SEQUENCE [LARGE SCALE GENOMIC DNA]</scope>
    <source>
        <strain evidence="1 2">ATCC 35905</strain>
    </source>
</reference>
<dbReference type="SUPFAM" id="SSF46785">
    <property type="entry name" value="Winged helix' DNA-binding domain"/>
    <property type="match status" value="1"/>
</dbReference>
<evidence type="ECO:0000313" key="1">
    <source>
        <dbReference type="EMBL" id="SIR51621.1"/>
    </source>
</evidence>
<dbReference type="Gene3D" id="1.10.10.10">
    <property type="entry name" value="Winged helix-like DNA-binding domain superfamily/Winged helix DNA-binding domain"/>
    <property type="match status" value="1"/>
</dbReference>
<protein>
    <submittedName>
        <fullName evidence="1">Molybdate transport system regulatory protein</fullName>
    </submittedName>
</protein>
<dbReference type="InterPro" id="IPR036388">
    <property type="entry name" value="WH-like_DNA-bd_sf"/>
</dbReference>
<dbReference type="EMBL" id="FTNE01000044">
    <property type="protein sequence ID" value="SIR51621.1"/>
    <property type="molecule type" value="Genomic_DNA"/>
</dbReference>
<dbReference type="PANTHER" id="PTHR30432:SF1">
    <property type="entry name" value="DNA-BINDING TRANSCRIPTIONAL DUAL REGULATOR MODE"/>
    <property type="match status" value="1"/>
</dbReference>
<accession>A0A8G2FI72</accession>
<comment type="caution">
    <text evidence="1">The sequence shown here is derived from an EMBL/GenBank/DDBJ whole genome shotgun (WGS) entry which is preliminary data.</text>
</comment>
<dbReference type="InterPro" id="IPR051815">
    <property type="entry name" value="Molybdate_resp_trans_reg"/>
</dbReference>
<name>A0A8G2FI72_ACIRU</name>
<proteinExistence type="predicted"/>